<gene>
    <name evidence="5" type="ORF">CIB84_012330</name>
</gene>
<evidence type="ECO:0000256" key="2">
    <source>
        <dbReference type="ARBA" id="ARBA00022801"/>
    </source>
</evidence>
<dbReference type="AlphaFoldDB" id="A0A2P4SIH9"/>
<dbReference type="GO" id="GO:0005634">
    <property type="term" value="C:nucleus"/>
    <property type="evidence" value="ECO:0007669"/>
    <property type="project" value="TreeGrafter"/>
</dbReference>
<evidence type="ECO:0000313" key="6">
    <source>
        <dbReference type="Proteomes" id="UP000237246"/>
    </source>
</evidence>
<evidence type="ECO:0000259" key="4">
    <source>
        <dbReference type="PROSITE" id="PS51194"/>
    </source>
</evidence>
<dbReference type="InterPro" id="IPR049730">
    <property type="entry name" value="SNF2/RAD54-like_C"/>
</dbReference>
<proteinExistence type="predicted"/>
<keyword evidence="2" id="KW-0378">Hydrolase</keyword>
<dbReference type="PROSITE" id="PS51194">
    <property type="entry name" value="HELICASE_CTER"/>
    <property type="match status" value="1"/>
</dbReference>
<comment type="caution">
    <text evidence="5">The sequence shown here is derived from an EMBL/GenBank/DDBJ whole genome shotgun (WGS) entry which is preliminary data.</text>
</comment>
<dbReference type="EMBL" id="PPHD01045168">
    <property type="protein sequence ID" value="POI23921.1"/>
    <property type="molecule type" value="Genomic_DNA"/>
</dbReference>
<dbReference type="Pfam" id="PF00271">
    <property type="entry name" value="Helicase_C"/>
    <property type="match status" value="1"/>
</dbReference>
<dbReference type="Proteomes" id="UP000237246">
    <property type="component" value="Unassembled WGS sequence"/>
</dbReference>
<evidence type="ECO:0000313" key="5">
    <source>
        <dbReference type="EMBL" id="POI23921.1"/>
    </source>
</evidence>
<keyword evidence="1" id="KW-0547">Nucleotide-binding</keyword>
<dbReference type="InterPro" id="IPR031053">
    <property type="entry name" value="ALC1"/>
</dbReference>
<dbReference type="InterPro" id="IPR001650">
    <property type="entry name" value="Helicase_C-like"/>
</dbReference>
<reference evidence="5 6" key="1">
    <citation type="submission" date="2018-01" db="EMBL/GenBank/DDBJ databases">
        <title>Comparison of the Chinese Bamboo Partridge and Red Junglefowl genome sequences highlights the importance of demography in genome evolution.</title>
        <authorList>
            <person name="Tiley G.P."/>
            <person name="Kimball R.T."/>
            <person name="Braun E.L."/>
            <person name="Burleigh J.G."/>
        </authorList>
    </citation>
    <scope>NUCLEOTIDE SEQUENCE [LARGE SCALE GENOMIC DNA]</scope>
    <source>
        <strain evidence="5">RTK389</strain>
        <tissue evidence="5">Blood</tissue>
    </source>
</reference>
<dbReference type="PANTHER" id="PTHR47157">
    <property type="entry name" value="CHROMODOMAIN-HELICASE-DNA-BINDING PROTEIN 1-LIKE"/>
    <property type="match status" value="1"/>
</dbReference>
<dbReference type="Gene3D" id="3.40.50.300">
    <property type="entry name" value="P-loop containing nucleotide triphosphate hydrolases"/>
    <property type="match status" value="1"/>
</dbReference>
<name>A0A2P4SIH9_BAMTH</name>
<feature type="domain" description="Helicase C-terminal" evidence="4">
    <location>
        <begin position="1"/>
        <end position="173"/>
    </location>
</feature>
<dbReference type="OrthoDB" id="448448at2759"/>
<dbReference type="SMART" id="SM00490">
    <property type="entry name" value="HELICc"/>
    <property type="match status" value="1"/>
</dbReference>
<dbReference type="GO" id="GO:0006281">
    <property type="term" value="P:DNA repair"/>
    <property type="evidence" value="ECO:0007669"/>
    <property type="project" value="InterPro"/>
</dbReference>
<dbReference type="SUPFAM" id="SSF52540">
    <property type="entry name" value="P-loop containing nucleoside triphosphate hydrolases"/>
    <property type="match status" value="1"/>
</dbReference>
<organism evidence="5 6">
    <name type="scientific">Bambusicola thoracicus</name>
    <name type="common">Chinese bamboo-partridge</name>
    <name type="synonym">Perdix thoracica</name>
    <dbReference type="NCBI Taxonomy" id="9083"/>
    <lineage>
        <taxon>Eukaryota</taxon>
        <taxon>Metazoa</taxon>
        <taxon>Chordata</taxon>
        <taxon>Craniata</taxon>
        <taxon>Vertebrata</taxon>
        <taxon>Euteleostomi</taxon>
        <taxon>Archelosauria</taxon>
        <taxon>Archosauria</taxon>
        <taxon>Dinosauria</taxon>
        <taxon>Saurischia</taxon>
        <taxon>Theropoda</taxon>
        <taxon>Coelurosauria</taxon>
        <taxon>Aves</taxon>
        <taxon>Neognathae</taxon>
        <taxon>Galloanserae</taxon>
        <taxon>Galliformes</taxon>
        <taxon>Phasianidae</taxon>
        <taxon>Perdicinae</taxon>
        <taxon>Bambusicola</taxon>
    </lineage>
</organism>
<evidence type="ECO:0000256" key="1">
    <source>
        <dbReference type="ARBA" id="ARBA00022741"/>
    </source>
</evidence>
<dbReference type="InterPro" id="IPR027417">
    <property type="entry name" value="P-loop_NTPase"/>
</dbReference>
<keyword evidence="6" id="KW-1185">Reference proteome</keyword>
<dbReference type="CDD" id="cd18793">
    <property type="entry name" value="SF2_C_SNF"/>
    <property type="match status" value="1"/>
</dbReference>
<dbReference type="GO" id="GO:0003678">
    <property type="term" value="F:DNA helicase activity"/>
    <property type="evidence" value="ECO:0007669"/>
    <property type="project" value="InterPro"/>
</dbReference>
<protein>
    <recommendedName>
        <fullName evidence="4">Helicase C-terminal domain-containing protein</fullName>
    </recommendedName>
</protein>
<keyword evidence="3" id="KW-0067">ATP-binding</keyword>
<accession>A0A2P4SIH9</accession>
<dbReference type="GO" id="GO:0016787">
    <property type="term" value="F:hydrolase activity"/>
    <property type="evidence" value="ECO:0007669"/>
    <property type="project" value="UniProtKB-KW"/>
</dbReference>
<dbReference type="GO" id="GO:0006338">
    <property type="term" value="P:chromatin remodeling"/>
    <property type="evidence" value="ECO:0007669"/>
    <property type="project" value="InterPro"/>
</dbReference>
<evidence type="ECO:0000256" key="3">
    <source>
        <dbReference type="ARBA" id="ARBA00022840"/>
    </source>
</evidence>
<dbReference type="GO" id="GO:0005524">
    <property type="term" value="F:ATP binding"/>
    <property type="evidence" value="ECO:0007669"/>
    <property type="project" value="UniProtKB-KW"/>
</dbReference>
<sequence length="239" mass="26814">MQIKAGGLGIKGQDSSKSMMNEIRQTEHNQNLRSIYFVVWKGYSYERLDGSVRGEERHLAIKNFGQQPIFVFLLSTRAGGVGMNLTAADTVIFTDSDFNPQNDLQAIARAHRIGQHKPVKIIRLIGRDTVEEIIYRRAASKLRLTNAIVEGGQFALGVHKPQEASDLQLSEILKFGLDKLLSSEGSTVQDVELENILGETKGGEWVMDVVLPREEERSEDDTESKLQIEIPMECMTLRN</sequence>
<dbReference type="PANTHER" id="PTHR47157:SF1">
    <property type="entry name" value="CHROMODOMAIN-HELICASE-DNA-BINDING PROTEIN 1-LIKE"/>
    <property type="match status" value="1"/>
</dbReference>